<dbReference type="InterPro" id="IPR002376">
    <property type="entry name" value="Formyl_transf_N"/>
</dbReference>
<dbReference type="Gene3D" id="3.40.50.170">
    <property type="entry name" value="Formyl transferase, N-terminal domain"/>
    <property type="match status" value="1"/>
</dbReference>
<dbReference type="InterPro" id="IPR036477">
    <property type="entry name" value="Formyl_transf_N_sf"/>
</dbReference>
<evidence type="ECO:0000313" key="2">
    <source>
        <dbReference type="EMBL" id="SVC54091.1"/>
    </source>
</evidence>
<dbReference type="EMBL" id="UINC01096859">
    <property type="protein sequence ID" value="SVC54091.1"/>
    <property type="molecule type" value="Genomic_DNA"/>
</dbReference>
<gene>
    <name evidence="2" type="ORF">METZ01_LOCUS306945</name>
</gene>
<dbReference type="AlphaFoldDB" id="A0A382N3E9"/>
<feature type="non-terminal residue" evidence="2">
    <location>
        <position position="181"/>
    </location>
</feature>
<feature type="domain" description="Formyl transferase N-terminal" evidence="1">
    <location>
        <begin position="28"/>
        <end position="158"/>
    </location>
</feature>
<dbReference type="Pfam" id="PF00551">
    <property type="entry name" value="Formyl_trans_N"/>
    <property type="match status" value="1"/>
</dbReference>
<evidence type="ECO:0000259" key="1">
    <source>
        <dbReference type="Pfam" id="PF00551"/>
    </source>
</evidence>
<dbReference type="PANTHER" id="PTHR11138:SF5">
    <property type="entry name" value="METHIONYL-TRNA FORMYLTRANSFERASE, MITOCHONDRIAL"/>
    <property type="match status" value="1"/>
</dbReference>
<dbReference type="PANTHER" id="PTHR11138">
    <property type="entry name" value="METHIONYL-TRNA FORMYLTRANSFERASE"/>
    <property type="match status" value="1"/>
</dbReference>
<proteinExistence type="predicted"/>
<dbReference type="GO" id="GO:0004479">
    <property type="term" value="F:methionyl-tRNA formyltransferase activity"/>
    <property type="evidence" value="ECO:0007669"/>
    <property type="project" value="TreeGrafter"/>
</dbReference>
<reference evidence="2" key="1">
    <citation type="submission" date="2018-05" db="EMBL/GenBank/DDBJ databases">
        <authorList>
            <person name="Lanie J.A."/>
            <person name="Ng W.-L."/>
            <person name="Kazmierczak K.M."/>
            <person name="Andrzejewski T.M."/>
            <person name="Davidsen T.M."/>
            <person name="Wayne K.J."/>
            <person name="Tettelin H."/>
            <person name="Glass J.I."/>
            <person name="Rusch D."/>
            <person name="Podicherti R."/>
            <person name="Tsui H.-C.T."/>
            <person name="Winkler M.E."/>
        </authorList>
    </citation>
    <scope>NUCLEOTIDE SEQUENCE</scope>
</reference>
<sequence>MYNSIKYLVENGKKFDAIISSGENSEYKHGLEDFKSLAKSINVPFYNTNHLMEEDILNAFQNQNLRIGISANWKLMIPENIIKAFNYNLLNFHLGNLPDYKGNASVNWSIMNGEDHIYANIHRMSLSLDSGAIICREYIPIHNNTYVGDIIEKAEKIAPLLFEKAINKLKNDLSYYEIKGS</sequence>
<dbReference type="SUPFAM" id="SSF53328">
    <property type="entry name" value="Formyltransferase"/>
    <property type="match status" value="1"/>
</dbReference>
<accession>A0A382N3E9</accession>
<name>A0A382N3E9_9ZZZZ</name>
<protein>
    <recommendedName>
        <fullName evidence="1">Formyl transferase N-terminal domain-containing protein</fullName>
    </recommendedName>
</protein>
<dbReference type="GO" id="GO:0005829">
    <property type="term" value="C:cytosol"/>
    <property type="evidence" value="ECO:0007669"/>
    <property type="project" value="TreeGrafter"/>
</dbReference>
<organism evidence="2">
    <name type="scientific">marine metagenome</name>
    <dbReference type="NCBI Taxonomy" id="408172"/>
    <lineage>
        <taxon>unclassified sequences</taxon>
        <taxon>metagenomes</taxon>
        <taxon>ecological metagenomes</taxon>
    </lineage>
</organism>